<dbReference type="AlphaFoldDB" id="A0AAN6S5J2"/>
<dbReference type="Proteomes" id="UP001303473">
    <property type="component" value="Unassembled WGS sequence"/>
</dbReference>
<organism evidence="3 4">
    <name type="scientific">Diplogelasinospora grovesii</name>
    <dbReference type="NCBI Taxonomy" id="303347"/>
    <lineage>
        <taxon>Eukaryota</taxon>
        <taxon>Fungi</taxon>
        <taxon>Dikarya</taxon>
        <taxon>Ascomycota</taxon>
        <taxon>Pezizomycotina</taxon>
        <taxon>Sordariomycetes</taxon>
        <taxon>Sordariomycetidae</taxon>
        <taxon>Sordariales</taxon>
        <taxon>Diplogelasinosporaceae</taxon>
        <taxon>Diplogelasinospora</taxon>
    </lineage>
</organism>
<feature type="signal peptide" evidence="2">
    <location>
        <begin position="1"/>
        <end position="17"/>
    </location>
</feature>
<evidence type="ECO:0000256" key="2">
    <source>
        <dbReference type="SAM" id="SignalP"/>
    </source>
</evidence>
<sequence length="83" mass="9311">MPVAKLWFITLTLKVSMQLYKIGWISVIPIPHQTKPNQTKPNQTKPNQTKPNQTKPNQTKPNQTVLTPQNQNSLSCDMGGPSD</sequence>
<evidence type="ECO:0000313" key="3">
    <source>
        <dbReference type="EMBL" id="KAK3940656.1"/>
    </source>
</evidence>
<protein>
    <submittedName>
        <fullName evidence="3">Uncharacterized protein</fullName>
    </submittedName>
</protein>
<reference evidence="4" key="1">
    <citation type="journal article" date="2023" name="Mol. Phylogenet. Evol.">
        <title>Genome-scale phylogeny and comparative genomics of the fungal order Sordariales.</title>
        <authorList>
            <person name="Hensen N."/>
            <person name="Bonometti L."/>
            <person name="Westerberg I."/>
            <person name="Brannstrom I.O."/>
            <person name="Guillou S."/>
            <person name="Cros-Aarteil S."/>
            <person name="Calhoun S."/>
            <person name="Haridas S."/>
            <person name="Kuo A."/>
            <person name="Mondo S."/>
            <person name="Pangilinan J."/>
            <person name="Riley R."/>
            <person name="LaButti K."/>
            <person name="Andreopoulos B."/>
            <person name="Lipzen A."/>
            <person name="Chen C."/>
            <person name="Yan M."/>
            <person name="Daum C."/>
            <person name="Ng V."/>
            <person name="Clum A."/>
            <person name="Steindorff A."/>
            <person name="Ohm R.A."/>
            <person name="Martin F."/>
            <person name="Silar P."/>
            <person name="Natvig D.O."/>
            <person name="Lalanne C."/>
            <person name="Gautier V."/>
            <person name="Ament-Velasquez S.L."/>
            <person name="Kruys A."/>
            <person name="Hutchinson M.I."/>
            <person name="Powell A.J."/>
            <person name="Barry K."/>
            <person name="Miller A.N."/>
            <person name="Grigoriev I.V."/>
            <person name="Debuchy R."/>
            <person name="Gladieux P."/>
            <person name="Hiltunen Thoren M."/>
            <person name="Johannesson H."/>
        </authorList>
    </citation>
    <scope>NUCLEOTIDE SEQUENCE [LARGE SCALE GENOMIC DNA]</scope>
    <source>
        <strain evidence="4">CBS 340.73</strain>
    </source>
</reference>
<feature type="chain" id="PRO_5042962022" evidence="2">
    <location>
        <begin position="18"/>
        <end position="83"/>
    </location>
</feature>
<keyword evidence="2" id="KW-0732">Signal</keyword>
<keyword evidence="4" id="KW-1185">Reference proteome</keyword>
<feature type="compositionally biased region" description="Polar residues" evidence="1">
    <location>
        <begin position="34"/>
        <end position="75"/>
    </location>
</feature>
<accession>A0AAN6S5J2</accession>
<gene>
    <name evidence="3" type="ORF">QBC46DRAFT_121914</name>
</gene>
<feature type="region of interest" description="Disordered" evidence="1">
    <location>
        <begin position="31"/>
        <end position="83"/>
    </location>
</feature>
<proteinExistence type="predicted"/>
<dbReference type="EMBL" id="MU853793">
    <property type="protein sequence ID" value="KAK3940656.1"/>
    <property type="molecule type" value="Genomic_DNA"/>
</dbReference>
<evidence type="ECO:0000313" key="4">
    <source>
        <dbReference type="Proteomes" id="UP001303473"/>
    </source>
</evidence>
<evidence type="ECO:0000256" key="1">
    <source>
        <dbReference type="SAM" id="MobiDB-lite"/>
    </source>
</evidence>
<comment type="caution">
    <text evidence="3">The sequence shown here is derived from an EMBL/GenBank/DDBJ whole genome shotgun (WGS) entry which is preliminary data.</text>
</comment>
<name>A0AAN6S5J2_9PEZI</name>